<dbReference type="Pfam" id="PF13843">
    <property type="entry name" value="DDE_Tnp_1_7"/>
    <property type="match status" value="1"/>
</dbReference>
<dbReference type="InterPro" id="IPR052638">
    <property type="entry name" value="PiggyBac_TE-derived"/>
</dbReference>
<name>A0AA36AQI7_OCTVU</name>
<keyword evidence="4" id="KW-1185">Reference proteome</keyword>
<dbReference type="AlphaFoldDB" id="A0AA36AQI7"/>
<evidence type="ECO:0000313" key="4">
    <source>
        <dbReference type="Proteomes" id="UP001162480"/>
    </source>
</evidence>
<dbReference type="PANTHER" id="PTHR47055">
    <property type="entry name" value="DDE_TNP_1_7 DOMAIN-CONTAINING PROTEIN"/>
    <property type="match status" value="1"/>
</dbReference>
<feature type="domain" description="PiggyBac transposable element-derived protein" evidence="2">
    <location>
        <begin position="38"/>
        <end position="110"/>
    </location>
</feature>
<dbReference type="InterPro" id="IPR029526">
    <property type="entry name" value="PGBD"/>
</dbReference>
<dbReference type="Proteomes" id="UP001162480">
    <property type="component" value="Chromosome 3"/>
</dbReference>
<dbReference type="GO" id="GO:0043565">
    <property type="term" value="F:sequence-specific DNA binding"/>
    <property type="evidence" value="ECO:0007669"/>
    <property type="project" value="TreeGrafter"/>
</dbReference>
<dbReference type="PANTHER" id="PTHR47055:SF3">
    <property type="entry name" value="PHORBOL-ESTER_DAG-TYPE DOMAIN-CONTAINING PROTEIN"/>
    <property type="match status" value="1"/>
</dbReference>
<proteinExistence type="predicted"/>
<organism evidence="3 4">
    <name type="scientific">Octopus vulgaris</name>
    <name type="common">Common octopus</name>
    <dbReference type="NCBI Taxonomy" id="6645"/>
    <lineage>
        <taxon>Eukaryota</taxon>
        <taxon>Metazoa</taxon>
        <taxon>Spiralia</taxon>
        <taxon>Lophotrochozoa</taxon>
        <taxon>Mollusca</taxon>
        <taxon>Cephalopoda</taxon>
        <taxon>Coleoidea</taxon>
        <taxon>Octopodiformes</taxon>
        <taxon>Octopoda</taxon>
        <taxon>Incirrata</taxon>
        <taxon>Octopodidae</taxon>
        <taxon>Octopus</taxon>
    </lineage>
</organism>
<accession>A0AA36AQI7</accession>
<reference evidence="3" key="1">
    <citation type="submission" date="2023-08" db="EMBL/GenBank/DDBJ databases">
        <authorList>
            <person name="Alioto T."/>
            <person name="Alioto T."/>
            <person name="Gomez Garrido J."/>
        </authorList>
    </citation>
    <scope>NUCLEOTIDE SEQUENCE</scope>
</reference>
<evidence type="ECO:0000259" key="2">
    <source>
        <dbReference type="Pfam" id="PF13843"/>
    </source>
</evidence>
<feature type="region of interest" description="Disordered" evidence="1">
    <location>
        <begin position="1"/>
        <end position="20"/>
    </location>
</feature>
<evidence type="ECO:0000256" key="1">
    <source>
        <dbReference type="SAM" id="MobiDB-lite"/>
    </source>
</evidence>
<protein>
    <recommendedName>
        <fullName evidence="2">PiggyBac transposable element-derived protein domain-containing protein</fullName>
    </recommendedName>
</protein>
<evidence type="ECO:0000313" key="3">
    <source>
        <dbReference type="EMBL" id="CAI9719819.1"/>
    </source>
</evidence>
<sequence>MQYNNDEEERRMNNESENQTGICIIPRADGDVTDENPADNNELDSKDRFAEVCPFLDLLNESFIQFSSVFGPTNASIYEYMIPYYDGILTKQLIRGKPIRWGYKGWVAASVH</sequence>
<dbReference type="EMBL" id="OX597816">
    <property type="protein sequence ID" value="CAI9719819.1"/>
    <property type="molecule type" value="Genomic_DNA"/>
</dbReference>
<gene>
    <name evidence="3" type="ORF">OCTVUL_1B015608</name>
</gene>